<dbReference type="EMBL" id="GBHO01003195">
    <property type="protein sequence ID" value="JAG40409.1"/>
    <property type="molecule type" value="Transcribed_RNA"/>
</dbReference>
<evidence type="ECO:0000313" key="2">
    <source>
        <dbReference type="EMBL" id="JAG40409.1"/>
    </source>
</evidence>
<organism evidence="2">
    <name type="scientific">Lygus hesperus</name>
    <name type="common">Western plant bug</name>
    <dbReference type="NCBI Taxonomy" id="30085"/>
    <lineage>
        <taxon>Eukaryota</taxon>
        <taxon>Metazoa</taxon>
        <taxon>Ecdysozoa</taxon>
        <taxon>Arthropoda</taxon>
        <taxon>Hexapoda</taxon>
        <taxon>Insecta</taxon>
        <taxon>Pterygota</taxon>
        <taxon>Neoptera</taxon>
        <taxon>Paraneoptera</taxon>
        <taxon>Hemiptera</taxon>
        <taxon>Heteroptera</taxon>
        <taxon>Panheteroptera</taxon>
        <taxon>Cimicomorpha</taxon>
        <taxon>Miridae</taxon>
        <taxon>Mirini</taxon>
        <taxon>Lygus</taxon>
    </lineage>
</organism>
<dbReference type="AlphaFoldDB" id="A0A0A9Z7H1"/>
<reference evidence="2" key="2">
    <citation type="submission" date="2014-07" db="EMBL/GenBank/DDBJ databases">
        <authorList>
            <person name="Hull J."/>
        </authorList>
    </citation>
    <scope>NUCLEOTIDE SEQUENCE</scope>
</reference>
<name>A0A0A9Z7H1_LYGHE</name>
<accession>A0A0A9Z7H1</accession>
<reference evidence="2" key="1">
    <citation type="journal article" date="2014" name="PLoS ONE">
        <title>Transcriptome-Based Identification of ABC Transporters in the Western Tarnished Plant Bug Lygus hesperus.</title>
        <authorList>
            <person name="Hull J.J."/>
            <person name="Chaney K."/>
            <person name="Geib S.M."/>
            <person name="Fabrick J.A."/>
            <person name="Brent C.S."/>
            <person name="Walsh D."/>
            <person name="Lavine L.C."/>
        </authorList>
    </citation>
    <scope>NUCLEOTIDE SEQUENCE</scope>
</reference>
<protein>
    <submittedName>
        <fullName evidence="2">PiggyBac transposable element-derived protein 3</fullName>
    </submittedName>
</protein>
<sequence length="112" mass="12631">ADKVFESDRDMNKRGRGVYDELIHKSGKMSLVKWVDNKIVTIGSSYIGAEPVGTIQRWVKGDNGRGRTGVTCPQAIFEYNSFMGGVDLGDMLCALYRTNHRSHRYYMPILPS</sequence>
<dbReference type="PANTHER" id="PTHR47272">
    <property type="entry name" value="DDE_TNP_1_7 DOMAIN-CONTAINING PROTEIN"/>
    <property type="match status" value="1"/>
</dbReference>
<dbReference type="InterPro" id="IPR029526">
    <property type="entry name" value="PGBD"/>
</dbReference>
<dbReference type="Pfam" id="PF13843">
    <property type="entry name" value="DDE_Tnp_1_7"/>
    <property type="match status" value="1"/>
</dbReference>
<feature type="non-terminal residue" evidence="2">
    <location>
        <position position="1"/>
    </location>
</feature>
<gene>
    <name evidence="2" type="primary">PGBD3_1</name>
    <name evidence="2" type="ORF">CM83_104185</name>
</gene>
<proteinExistence type="predicted"/>
<evidence type="ECO:0000259" key="1">
    <source>
        <dbReference type="Pfam" id="PF13843"/>
    </source>
</evidence>
<dbReference type="PANTHER" id="PTHR47272:SF1">
    <property type="entry name" value="PIGGYBAC TRANSPOSABLE ELEMENT-DERIVED PROTEIN 3-LIKE"/>
    <property type="match status" value="1"/>
</dbReference>
<feature type="domain" description="PiggyBac transposable element-derived protein" evidence="1">
    <location>
        <begin position="23"/>
        <end position="108"/>
    </location>
</feature>